<dbReference type="Gene3D" id="3.30.420.10">
    <property type="entry name" value="Ribonuclease H-like superfamily/Ribonuclease H"/>
    <property type="match status" value="1"/>
</dbReference>
<dbReference type="PANTHER" id="PTHR30231:SF4">
    <property type="entry name" value="PROTEIN NEN2"/>
    <property type="match status" value="1"/>
</dbReference>
<dbReference type="RefSeq" id="WP_285391057.1">
    <property type="nucleotide sequence ID" value="NZ_JASSVS010000005.1"/>
</dbReference>
<accession>A0ABT7ICP3</accession>
<dbReference type="PANTHER" id="PTHR30231">
    <property type="entry name" value="DNA POLYMERASE III SUBUNIT EPSILON"/>
    <property type="match status" value="1"/>
</dbReference>
<proteinExistence type="predicted"/>
<keyword evidence="2" id="KW-0378">Hydrolase</keyword>
<dbReference type="Proteomes" id="UP001227964">
    <property type="component" value="Unassembled WGS sequence"/>
</dbReference>
<dbReference type="EMBL" id="JASSVS010000005">
    <property type="protein sequence ID" value="MDL0431921.1"/>
    <property type="molecule type" value="Genomic_DNA"/>
</dbReference>
<name>A0ABT7ICP3_9GAMM</name>
<dbReference type="CDD" id="cd06127">
    <property type="entry name" value="DEDDh"/>
    <property type="match status" value="1"/>
</dbReference>
<gene>
    <name evidence="5" type="ORF">QPM17_12320</name>
</gene>
<dbReference type="SMART" id="SM00479">
    <property type="entry name" value="EXOIII"/>
    <property type="match status" value="1"/>
</dbReference>
<evidence type="ECO:0000256" key="2">
    <source>
        <dbReference type="ARBA" id="ARBA00022801"/>
    </source>
</evidence>
<dbReference type="InterPro" id="IPR012337">
    <property type="entry name" value="RNaseH-like_sf"/>
</dbReference>
<keyword evidence="3 5" id="KW-0269">Exonuclease</keyword>
<dbReference type="SUPFAM" id="SSF53098">
    <property type="entry name" value="Ribonuclease H-like"/>
    <property type="match status" value="1"/>
</dbReference>
<evidence type="ECO:0000259" key="4">
    <source>
        <dbReference type="SMART" id="SM00479"/>
    </source>
</evidence>
<keyword evidence="6" id="KW-1185">Reference proteome</keyword>
<evidence type="ECO:0000313" key="5">
    <source>
        <dbReference type="EMBL" id="MDL0431921.1"/>
    </source>
</evidence>
<dbReference type="GO" id="GO:0004527">
    <property type="term" value="F:exonuclease activity"/>
    <property type="evidence" value="ECO:0007669"/>
    <property type="project" value="UniProtKB-KW"/>
</dbReference>
<sequence>MSGDQKATTTDARTDTLSWPDRFRQLAQQARDTRLKAFYEAGCVAPETPVKDVPFVALDFETTGLDPNQHSIVSIGLVPFTLDRIQLGGSRHWLVKPQLPLHQTSITVHGITHTDIYEAPDLAEVLDDILASLAGRIPVVHYRNIERPFLNVAVKWRTGEEIWFPVIDTMAIEAHLHPNRQPNWWQKLRGQQPVSIRLADSRLRYGLPHYPPHNALVDALASAELLMAQVQHHFSPETPIGDLWL</sequence>
<protein>
    <submittedName>
        <fullName evidence="5">3'-5' exonuclease</fullName>
    </submittedName>
</protein>
<keyword evidence="1" id="KW-0540">Nuclease</keyword>
<evidence type="ECO:0000313" key="6">
    <source>
        <dbReference type="Proteomes" id="UP001227964"/>
    </source>
</evidence>
<dbReference type="NCBIfam" id="NF006602">
    <property type="entry name" value="PRK09146.1"/>
    <property type="match status" value="1"/>
</dbReference>
<organism evidence="5 6">
    <name type="scientific">Marinobacter azerbaijanicus</name>
    <dbReference type="NCBI Taxonomy" id="3050455"/>
    <lineage>
        <taxon>Bacteria</taxon>
        <taxon>Pseudomonadati</taxon>
        <taxon>Pseudomonadota</taxon>
        <taxon>Gammaproteobacteria</taxon>
        <taxon>Pseudomonadales</taxon>
        <taxon>Marinobacteraceae</taxon>
        <taxon>Marinobacter</taxon>
    </lineage>
</organism>
<dbReference type="InterPro" id="IPR013520">
    <property type="entry name" value="Ribonucl_H"/>
</dbReference>
<reference evidence="5 6" key="1">
    <citation type="submission" date="2023-06" db="EMBL/GenBank/DDBJ databases">
        <title>Marinobacter azerbaijanicus a moderately halophilic, isolated from Urmia Lake in Azerbaijan region of Iran.</title>
        <authorList>
            <person name="Sanchez-Porro C."/>
            <person name="Aghdam E.M."/>
            <person name="Saheb S.M."/>
            <person name="Tarhriz V."/>
            <person name="Kazemi E."/>
            <person name="Ammozegar M.A."/>
            <person name="Ventosa A."/>
            <person name="Hejazi M.S."/>
        </authorList>
    </citation>
    <scope>NUCLEOTIDE SEQUENCE [LARGE SCALE GENOMIC DNA]</scope>
    <source>
        <strain evidence="5 6">TBZ242</strain>
    </source>
</reference>
<comment type="caution">
    <text evidence="5">The sequence shown here is derived from an EMBL/GenBank/DDBJ whole genome shotgun (WGS) entry which is preliminary data.</text>
</comment>
<feature type="domain" description="Exonuclease" evidence="4">
    <location>
        <begin position="54"/>
        <end position="235"/>
    </location>
</feature>
<evidence type="ECO:0000256" key="1">
    <source>
        <dbReference type="ARBA" id="ARBA00022722"/>
    </source>
</evidence>
<evidence type="ECO:0000256" key="3">
    <source>
        <dbReference type="ARBA" id="ARBA00022839"/>
    </source>
</evidence>
<dbReference type="InterPro" id="IPR036397">
    <property type="entry name" value="RNaseH_sf"/>
</dbReference>
<dbReference type="Pfam" id="PF00929">
    <property type="entry name" value="RNase_T"/>
    <property type="match status" value="1"/>
</dbReference>